<accession>A0A1Y5PKE2</accession>
<protein>
    <submittedName>
        <fullName evidence="1">Uncharacterized protein</fullName>
    </submittedName>
</protein>
<dbReference type="AlphaFoldDB" id="A0A1Y5PKE2"/>
<name>A0A1Y5PKE2_9MYCO</name>
<reference evidence="1" key="1">
    <citation type="submission" date="2016-03" db="EMBL/GenBank/DDBJ databases">
        <authorList>
            <person name="Ploux O."/>
        </authorList>
    </citation>
    <scope>NUCLEOTIDE SEQUENCE</scope>
    <source>
        <strain evidence="1">UC10</strain>
    </source>
</reference>
<evidence type="ECO:0000313" key="1">
    <source>
        <dbReference type="EMBL" id="SBS76651.1"/>
    </source>
</evidence>
<proteinExistence type="predicted"/>
<gene>
    <name evidence="1" type="ORF">MHPYR_340060</name>
</gene>
<sequence>MTAIDVAATLPNIHGHEAGAGLSYLVICSQRYETGGAEGVVDASGRD</sequence>
<dbReference type="EMBL" id="FLQS01000028">
    <property type="protein sequence ID" value="SBS76651.1"/>
    <property type="molecule type" value="Genomic_DNA"/>
</dbReference>
<organism evidence="1">
    <name type="scientific">uncultured Mycobacterium sp</name>
    <dbReference type="NCBI Taxonomy" id="171292"/>
    <lineage>
        <taxon>Bacteria</taxon>
        <taxon>Bacillati</taxon>
        <taxon>Actinomycetota</taxon>
        <taxon>Actinomycetes</taxon>
        <taxon>Mycobacteriales</taxon>
        <taxon>Mycobacteriaceae</taxon>
        <taxon>Mycobacterium</taxon>
        <taxon>environmental samples</taxon>
    </lineage>
</organism>